<organism evidence="1">
    <name type="scientific">marine sediment metagenome</name>
    <dbReference type="NCBI Taxonomy" id="412755"/>
    <lineage>
        <taxon>unclassified sequences</taxon>
        <taxon>metagenomes</taxon>
        <taxon>ecological metagenomes</taxon>
    </lineage>
</organism>
<evidence type="ECO:0000313" key="1">
    <source>
        <dbReference type="EMBL" id="GAJ21427.1"/>
    </source>
</evidence>
<proteinExistence type="predicted"/>
<gene>
    <name evidence="1" type="ORF">S12H4_58760</name>
</gene>
<protein>
    <submittedName>
        <fullName evidence="1">Uncharacterized protein</fullName>
    </submittedName>
</protein>
<dbReference type="AlphaFoldDB" id="X1VNM2"/>
<reference evidence="1" key="1">
    <citation type="journal article" date="2014" name="Front. Microbiol.">
        <title>High frequency of phylogenetically diverse reductive dehalogenase-homologous genes in deep subseafloor sedimentary metagenomes.</title>
        <authorList>
            <person name="Kawai M."/>
            <person name="Futagami T."/>
            <person name="Toyoda A."/>
            <person name="Takaki Y."/>
            <person name="Nishi S."/>
            <person name="Hori S."/>
            <person name="Arai W."/>
            <person name="Tsubouchi T."/>
            <person name="Morono Y."/>
            <person name="Uchiyama I."/>
            <person name="Ito T."/>
            <person name="Fujiyama A."/>
            <person name="Inagaki F."/>
            <person name="Takami H."/>
        </authorList>
    </citation>
    <scope>NUCLEOTIDE SEQUENCE</scope>
    <source>
        <strain evidence="1">Expedition CK06-06</strain>
    </source>
</reference>
<accession>X1VNM2</accession>
<dbReference type="EMBL" id="BARW01038243">
    <property type="protein sequence ID" value="GAJ21427.1"/>
    <property type="molecule type" value="Genomic_DNA"/>
</dbReference>
<sequence>IAKYSGELNNYTPGGEIKYSTDGISQLFKYVQTIGGWLARLDTVTTDLDTVYLQGASAQSDIVAEIQDGIDTYVHNNMGFLVGQGMSSAERLAEGKLQFVDMRMRSSKLSEALRCIDGMRQIVSRRTKLLIDAKFDAQRLKELIVLGINIGELSLGKKEGDL</sequence>
<feature type="non-terminal residue" evidence="1">
    <location>
        <position position="1"/>
    </location>
</feature>
<comment type="caution">
    <text evidence="1">The sequence shown here is derived from an EMBL/GenBank/DDBJ whole genome shotgun (WGS) entry which is preliminary data.</text>
</comment>
<name>X1VNM2_9ZZZZ</name>